<keyword evidence="1" id="KW-0732">Signal</keyword>
<evidence type="ECO:0000313" key="2">
    <source>
        <dbReference type="EMBL" id="OAN51294.1"/>
    </source>
</evidence>
<name>A0A178MSQ8_9PROT</name>
<evidence type="ECO:0000313" key="3">
    <source>
        <dbReference type="Proteomes" id="UP000078428"/>
    </source>
</evidence>
<feature type="chain" id="PRO_5008092204" description="Lipoprotein" evidence="1">
    <location>
        <begin position="19"/>
        <end position="223"/>
    </location>
</feature>
<gene>
    <name evidence="2" type="ORF">A6A04_16605</name>
</gene>
<keyword evidence="3" id="KW-1185">Reference proteome</keyword>
<protein>
    <recommendedName>
        <fullName evidence="4">Lipoprotein</fullName>
    </recommendedName>
</protein>
<dbReference type="EMBL" id="LWQT01000047">
    <property type="protein sequence ID" value="OAN51294.1"/>
    <property type="molecule type" value="Genomic_DNA"/>
</dbReference>
<sequence>MVYHSRMAILFAALAALAGCSYKGGDIGDPFHRKFHWASFVKGEDIAQTCDASAPDRFRLVYNAIWGEQVRVYEWDSIRESLRIRVVGGGNLRDMTLGDPLAAWRAAEASVPLDRTARDGLVRALAEAKAFGPPAVGLELPSRSYYWASASCYQGRFTFTGWAYPSVEFDAARFPAALFAQDPGRDTVRPPAAIPMDVMYEYDKRRGAVMEFTLRVDAPVLGK</sequence>
<dbReference type="OrthoDB" id="7341703at2"/>
<reference evidence="2 3" key="1">
    <citation type="submission" date="2016-04" db="EMBL/GenBank/DDBJ databases">
        <title>Draft genome sequence of freshwater magnetotactic bacteria Magnetospirillum marisnigri SP-1 and Magnetospirillum moscoviense BB-1.</title>
        <authorList>
            <person name="Koziaeva V."/>
            <person name="Dziuba M.V."/>
            <person name="Ivanov T.M."/>
            <person name="Kuznetsov B."/>
            <person name="Grouzdev D.S."/>
        </authorList>
    </citation>
    <scope>NUCLEOTIDE SEQUENCE [LARGE SCALE GENOMIC DNA]</scope>
    <source>
        <strain evidence="2 3">SP-1</strain>
    </source>
</reference>
<evidence type="ECO:0008006" key="4">
    <source>
        <dbReference type="Google" id="ProtNLM"/>
    </source>
</evidence>
<proteinExistence type="predicted"/>
<dbReference type="PROSITE" id="PS51257">
    <property type="entry name" value="PROKAR_LIPOPROTEIN"/>
    <property type="match status" value="1"/>
</dbReference>
<feature type="signal peptide" evidence="1">
    <location>
        <begin position="1"/>
        <end position="18"/>
    </location>
</feature>
<accession>A0A178MSQ8</accession>
<dbReference type="Proteomes" id="UP000078428">
    <property type="component" value="Unassembled WGS sequence"/>
</dbReference>
<comment type="caution">
    <text evidence="2">The sequence shown here is derived from an EMBL/GenBank/DDBJ whole genome shotgun (WGS) entry which is preliminary data.</text>
</comment>
<dbReference type="STRING" id="1285242.A6A04_16605"/>
<evidence type="ECO:0000256" key="1">
    <source>
        <dbReference type="SAM" id="SignalP"/>
    </source>
</evidence>
<organism evidence="2 3">
    <name type="scientific">Paramagnetospirillum marisnigri</name>
    <dbReference type="NCBI Taxonomy" id="1285242"/>
    <lineage>
        <taxon>Bacteria</taxon>
        <taxon>Pseudomonadati</taxon>
        <taxon>Pseudomonadota</taxon>
        <taxon>Alphaproteobacteria</taxon>
        <taxon>Rhodospirillales</taxon>
        <taxon>Magnetospirillaceae</taxon>
        <taxon>Paramagnetospirillum</taxon>
    </lineage>
</organism>
<dbReference type="AlphaFoldDB" id="A0A178MSQ8"/>